<dbReference type="Gene3D" id="3.10.20.30">
    <property type="match status" value="1"/>
</dbReference>
<dbReference type="InterPro" id="IPR001433">
    <property type="entry name" value="OxRdtase_FAD/NAD-bd"/>
</dbReference>
<dbReference type="Pfam" id="PF00175">
    <property type="entry name" value="NAD_binding_1"/>
    <property type="match status" value="1"/>
</dbReference>
<dbReference type="InterPro" id="IPR017938">
    <property type="entry name" value="Riboflavin_synthase-like_b-brl"/>
</dbReference>
<dbReference type="RefSeq" id="WP_036106501.1">
    <property type="nucleotide sequence ID" value="NZ_JAJA02000001.1"/>
</dbReference>
<dbReference type="Gene3D" id="2.40.30.10">
    <property type="entry name" value="Translation factors"/>
    <property type="match status" value="1"/>
</dbReference>
<gene>
    <name evidence="3" type="ORF">AZ78_3979</name>
</gene>
<dbReference type="InterPro" id="IPR001041">
    <property type="entry name" value="2Fe-2S_ferredoxin-type"/>
</dbReference>
<proteinExistence type="predicted"/>
<dbReference type="SUPFAM" id="SSF63380">
    <property type="entry name" value="Riboflavin synthase domain-like"/>
    <property type="match status" value="1"/>
</dbReference>
<dbReference type="PROSITE" id="PS51085">
    <property type="entry name" value="2FE2S_FER_2"/>
    <property type="match status" value="1"/>
</dbReference>
<dbReference type="CDD" id="cd00207">
    <property type="entry name" value="fer2"/>
    <property type="match status" value="1"/>
</dbReference>
<dbReference type="OrthoDB" id="9796486at2"/>
<dbReference type="PRINTS" id="PR00410">
    <property type="entry name" value="PHEHYDRXLASE"/>
</dbReference>
<dbReference type="Gene3D" id="3.40.50.80">
    <property type="entry name" value="Nucleotide-binding domain of ferredoxin-NADP reductase (FNR) module"/>
    <property type="match status" value="1"/>
</dbReference>
<accession>A0A120AHN4</accession>
<dbReference type="InterPro" id="IPR036010">
    <property type="entry name" value="2Fe-2S_ferredoxin-like_sf"/>
</dbReference>
<dbReference type="InterPro" id="IPR008333">
    <property type="entry name" value="Cbr1-like_FAD-bd_dom"/>
</dbReference>
<dbReference type="GO" id="GO:0016491">
    <property type="term" value="F:oxidoreductase activity"/>
    <property type="evidence" value="ECO:0007669"/>
    <property type="project" value="InterPro"/>
</dbReference>
<keyword evidence="4" id="KW-1185">Reference proteome</keyword>
<dbReference type="Proteomes" id="UP000023435">
    <property type="component" value="Unassembled WGS sequence"/>
</dbReference>
<dbReference type="PANTHER" id="PTHR47354">
    <property type="entry name" value="NADH OXIDOREDUCTASE HCR"/>
    <property type="match status" value="1"/>
</dbReference>
<dbReference type="CDD" id="cd06216">
    <property type="entry name" value="FNR_iron_sulfur_binding_2"/>
    <property type="match status" value="1"/>
</dbReference>
<dbReference type="GO" id="GO:0051536">
    <property type="term" value="F:iron-sulfur cluster binding"/>
    <property type="evidence" value="ECO:0007669"/>
    <property type="project" value="InterPro"/>
</dbReference>
<dbReference type="AlphaFoldDB" id="A0A120AHN4"/>
<evidence type="ECO:0000259" key="2">
    <source>
        <dbReference type="PROSITE" id="PS51384"/>
    </source>
</evidence>
<reference evidence="3 4" key="1">
    <citation type="journal article" date="2014" name="Genome Announc.">
        <title>Draft Genome Sequence of Lysobacter capsici AZ78, a Bacterium Antagonistic to Plant-Pathogenic Oomycetes.</title>
        <authorList>
            <person name="Puopolo G."/>
            <person name="Sonego P."/>
            <person name="Engelen K."/>
            <person name="Pertot I."/>
        </authorList>
    </citation>
    <scope>NUCLEOTIDE SEQUENCE [LARGE SCALE GENOMIC DNA]</scope>
    <source>
        <strain evidence="3 4">AZ78</strain>
    </source>
</reference>
<dbReference type="Pfam" id="PF00970">
    <property type="entry name" value="FAD_binding_6"/>
    <property type="match status" value="1"/>
</dbReference>
<dbReference type="SUPFAM" id="SSF54292">
    <property type="entry name" value="2Fe-2S ferredoxin-like"/>
    <property type="match status" value="1"/>
</dbReference>
<dbReference type="PROSITE" id="PS51384">
    <property type="entry name" value="FAD_FR"/>
    <property type="match status" value="1"/>
</dbReference>
<organism evidence="3 4">
    <name type="scientific">Lysobacter capsici AZ78</name>
    <dbReference type="NCBI Taxonomy" id="1444315"/>
    <lineage>
        <taxon>Bacteria</taxon>
        <taxon>Pseudomonadati</taxon>
        <taxon>Pseudomonadota</taxon>
        <taxon>Gammaproteobacteria</taxon>
        <taxon>Lysobacterales</taxon>
        <taxon>Lysobacteraceae</taxon>
        <taxon>Lysobacter</taxon>
    </lineage>
</organism>
<feature type="domain" description="2Fe-2S ferredoxin-type" evidence="1">
    <location>
        <begin position="291"/>
        <end position="373"/>
    </location>
</feature>
<dbReference type="SUPFAM" id="SSF52343">
    <property type="entry name" value="Ferredoxin reductase-like, C-terminal NADP-linked domain"/>
    <property type="match status" value="1"/>
</dbReference>
<name>A0A120AHN4_9GAMM</name>
<dbReference type="InterPro" id="IPR050415">
    <property type="entry name" value="MRET"/>
</dbReference>
<dbReference type="EMBL" id="JAJA02000001">
    <property type="protein sequence ID" value="KWS06423.1"/>
    <property type="molecule type" value="Genomic_DNA"/>
</dbReference>
<evidence type="ECO:0000313" key="4">
    <source>
        <dbReference type="Proteomes" id="UP000023435"/>
    </source>
</evidence>
<dbReference type="InterPro" id="IPR017927">
    <property type="entry name" value="FAD-bd_FR_type"/>
</dbReference>
<sequence length="373" mass="40285">MNAALHPAGHRPRSRLRRLIAPLVVPQVFDFWASRLHPTWSWERPLARIVGRSEASADAVTLLLAPNRNWAGRRHEPARAGQHLMIGARIDGALVSRSYSLSEAGRADGRIAITVKAIEGGKLSRHLYRDARVGDVLELGPAFGEMTLPARVDGRWLFVAAGSGITPLMAMTRQLAAQGMPVPLTLLYWARRREELCFVEELRAIAAAHPNFRVRFLLTRQEPRAADEDAGRIDASLLDAHVDDLAARQVYACGPGGFVANARGLIEARAQAFAAEAFTPPPRAVEDTGTVAVTLARSGRTLELARGESLLTALEAQGLKLNSGCRMGLCNTCSCGKSSGATRHLHTGDVHAEPVSSLRLCVNSATSDLVLDL</sequence>
<dbReference type="PANTHER" id="PTHR47354:SF3">
    <property type="entry name" value="OXIDOREDUCTASE-RELATED"/>
    <property type="match status" value="1"/>
</dbReference>
<feature type="domain" description="FAD-binding FR-type" evidence="2">
    <location>
        <begin position="42"/>
        <end position="149"/>
    </location>
</feature>
<protein>
    <submittedName>
        <fullName evidence="3">Flavodoxin reductases (Ferredoxin-NADPH reductases) family 1</fullName>
    </submittedName>
</protein>
<dbReference type="Pfam" id="PF00111">
    <property type="entry name" value="Fer2"/>
    <property type="match status" value="1"/>
</dbReference>
<evidence type="ECO:0000259" key="1">
    <source>
        <dbReference type="PROSITE" id="PS51085"/>
    </source>
</evidence>
<dbReference type="InterPro" id="IPR039261">
    <property type="entry name" value="FNR_nucleotide-bd"/>
</dbReference>
<comment type="caution">
    <text evidence="3">The sequence shown here is derived from an EMBL/GenBank/DDBJ whole genome shotgun (WGS) entry which is preliminary data.</text>
</comment>
<dbReference type="InterPro" id="IPR012675">
    <property type="entry name" value="Beta-grasp_dom_sf"/>
</dbReference>
<evidence type="ECO:0000313" key="3">
    <source>
        <dbReference type="EMBL" id="KWS06423.1"/>
    </source>
</evidence>